<dbReference type="EMBL" id="REGN01012242">
    <property type="protein sequence ID" value="RMZ96383.1"/>
    <property type="molecule type" value="Genomic_DNA"/>
</dbReference>
<dbReference type="AlphaFoldDB" id="A0A3M7PBI7"/>
<comment type="caution">
    <text evidence="1">The sequence shown here is derived from an EMBL/GenBank/DDBJ whole genome shotgun (WGS) entry which is preliminary data.</text>
</comment>
<gene>
    <name evidence="1" type="ORF">BpHYR1_041941</name>
</gene>
<dbReference type="Proteomes" id="UP000276133">
    <property type="component" value="Unassembled WGS sequence"/>
</dbReference>
<evidence type="ECO:0000313" key="2">
    <source>
        <dbReference type="Proteomes" id="UP000276133"/>
    </source>
</evidence>
<accession>A0A3M7PBI7</accession>
<keyword evidence="2" id="KW-1185">Reference proteome</keyword>
<sequence>MVNMFVNPPSGMDEWNRGIDQTSFIFLVVEKNRNKFSKKDLVKGKYLGKYIHLPTKLGSLFCEKKGIKVKKKQNNKI</sequence>
<organism evidence="1 2">
    <name type="scientific">Brachionus plicatilis</name>
    <name type="common">Marine rotifer</name>
    <name type="synonym">Brachionus muelleri</name>
    <dbReference type="NCBI Taxonomy" id="10195"/>
    <lineage>
        <taxon>Eukaryota</taxon>
        <taxon>Metazoa</taxon>
        <taxon>Spiralia</taxon>
        <taxon>Gnathifera</taxon>
        <taxon>Rotifera</taxon>
        <taxon>Eurotatoria</taxon>
        <taxon>Monogononta</taxon>
        <taxon>Pseudotrocha</taxon>
        <taxon>Ploima</taxon>
        <taxon>Brachionidae</taxon>
        <taxon>Brachionus</taxon>
    </lineage>
</organism>
<reference evidence="1 2" key="1">
    <citation type="journal article" date="2018" name="Sci. Rep.">
        <title>Genomic signatures of local adaptation to the degree of environmental predictability in rotifers.</title>
        <authorList>
            <person name="Franch-Gras L."/>
            <person name="Hahn C."/>
            <person name="Garcia-Roger E.M."/>
            <person name="Carmona M.J."/>
            <person name="Serra M."/>
            <person name="Gomez A."/>
        </authorList>
    </citation>
    <scope>NUCLEOTIDE SEQUENCE [LARGE SCALE GENOMIC DNA]</scope>
    <source>
        <strain evidence="1">HYR1</strain>
    </source>
</reference>
<proteinExistence type="predicted"/>
<name>A0A3M7PBI7_BRAPC</name>
<protein>
    <submittedName>
        <fullName evidence="1">Uncharacterized protein</fullName>
    </submittedName>
</protein>
<evidence type="ECO:0000313" key="1">
    <source>
        <dbReference type="EMBL" id="RMZ96383.1"/>
    </source>
</evidence>